<dbReference type="InterPro" id="IPR016024">
    <property type="entry name" value="ARM-type_fold"/>
</dbReference>
<reference evidence="15 16" key="1">
    <citation type="journal article" date="2004" name="Science">
        <title>The genome of the diatom Thalassiosira pseudonana: ecology, evolution, and metabolism.</title>
        <authorList>
            <person name="Armbrust E.V."/>
            <person name="Berges J.A."/>
            <person name="Bowler C."/>
            <person name="Green B.R."/>
            <person name="Martinez D."/>
            <person name="Putnam N.H."/>
            <person name="Zhou S."/>
            <person name="Allen A.E."/>
            <person name="Apt K.E."/>
            <person name="Bechner M."/>
            <person name="Brzezinski M.A."/>
            <person name="Chaal B.K."/>
            <person name="Chiovitti A."/>
            <person name="Davis A.K."/>
            <person name="Demarest M.S."/>
            <person name="Detter J.C."/>
            <person name="Glavina T."/>
            <person name="Goodstein D."/>
            <person name="Hadi M.Z."/>
            <person name="Hellsten U."/>
            <person name="Hildebrand M."/>
            <person name="Jenkins B.D."/>
            <person name="Jurka J."/>
            <person name="Kapitonov V.V."/>
            <person name="Kroger N."/>
            <person name="Lau W.W."/>
            <person name="Lane T.W."/>
            <person name="Larimer F.W."/>
            <person name="Lippmeier J.C."/>
            <person name="Lucas S."/>
            <person name="Medina M."/>
            <person name="Montsant A."/>
            <person name="Obornik M."/>
            <person name="Parker M.S."/>
            <person name="Palenik B."/>
            <person name="Pazour G.J."/>
            <person name="Richardson P.M."/>
            <person name="Rynearson T.A."/>
            <person name="Saito M.A."/>
            <person name="Schwartz D.C."/>
            <person name="Thamatrakoln K."/>
            <person name="Valentin K."/>
            <person name="Vardi A."/>
            <person name="Wilkerson F.P."/>
            <person name="Rokhsar D.S."/>
        </authorList>
    </citation>
    <scope>NUCLEOTIDE SEQUENCE [LARGE SCALE GENOMIC DNA]</scope>
    <source>
        <strain evidence="15 16">CCMP1335</strain>
    </source>
</reference>
<keyword evidence="16" id="KW-1185">Reference proteome</keyword>
<dbReference type="GO" id="GO:0000796">
    <property type="term" value="C:condensin complex"/>
    <property type="evidence" value="ECO:0000318"/>
    <property type="project" value="GO_Central"/>
</dbReference>
<dbReference type="EMBL" id="CM000638">
    <property type="protein sequence ID" value="EED95824.1"/>
    <property type="molecule type" value="Genomic_DNA"/>
</dbReference>
<feature type="region of interest" description="Disordered" evidence="12">
    <location>
        <begin position="180"/>
        <end position="215"/>
    </location>
</feature>
<dbReference type="Gene3D" id="1.25.10.10">
    <property type="entry name" value="Leucine-rich Repeat Variant"/>
    <property type="match status" value="2"/>
</dbReference>
<dbReference type="GO" id="GO:0005634">
    <property type="term" value="C:nucleus"/>
    <property type="evidence" value="ECO:0007669"/>
    <property type="project" value="UniProtKB-SubCell"/>
</dbReference>
<keyword evidence="5 10" id="KW-0132">Cell division</keyword>
<comment type="function">
    <text evidence="10">Regulatory subunit of the condensin complex, a complex required for conversion of interphase chromatin into mitotic-like condense chromosomes. The condensin complex probably introduces positive supercoils into relaxed DNA in the presence of type I topoisomerases and converts nicked DNA into positive knotted forms in the presence of type II topoisomerases.</text>
</comment>
<organism evidence="15 16">
    <name type="scientific">Thalassiosira pseudonana</name>
    <name type="common">Marine diatom</name>
    <name type="synonym">Cyclotella nana</name>
    <dbReference type="NCBI Taxonomy" id="35128"/>
    <lineage>
        <taxon>Eukaryota</taxon>
        <taxon>Sar</taxon>
        <taxon>Stramenopiles</taxon>
        <taxon>Ochrophyta</taxon>
        <taxon>Bacillariophyta</taxon>
        <taxon>Coscinodiscophyceae</taxon>
        <taxon>Thalassiosirophycidae</taxon>
        <taxon>Thalassiosirales</taxon>
        <taxon>Thalassiosiraceae</taxon>
        <taxon>Thalassiosira</taxon>
    </lineage>
</organism>
<evidence type="ECO:0000259" key="14">
    <source>
        <dbReference type="Pfam" id="PF12922"/>
    </source>
</evidence>
<dbReference type="eggNOG" id="KOG0414">
    <property type="taxonomic scope" value="Eukaryota"/>
</dbReference>
<keyword evidence="8" id="KW-0539">Nucleus</keyword>
<feature type="region of interest" description="Disordered" evidence="12">
    <location>
        <begin position="952"/>
        <end position="981"/>
    </location>
</feature>
<dbReference type="Pfam" id="PF12922">
    <property type="entry name" value="Cnd1_N"/>
    <property type="match status" value="1"/>
</dbReference>
<dbReference type="Pfam" id="PF12717">
    <property type="entry name" value="Cnd1"/>
    <property type="match status" value="1"/>
</dbReference>
<keyword evidence="6 10" id="KW-0498">Mitosis</keyword>
<dbReference type="InterPro" id="IPR032682">
    <property type="entry name" value="Cnd1_C"/>
</dbReference>
<evidence type="ECO:0000313" key="15">
    <source>
        <dbReference type="EMBL" id="EED95824.1"/>
    </source>
</evidence>
<dbReference type="Proteomes" id="UP000001449">
    <property type="component" value="Chromosome 1"/>
</dbReference>
<evidence type="ECO:0000256" key="9">
    <source>
        <dbReference type="ARBA" id="ARBA00023306"/>
    </source>
</evidence>
<reference evidence="15 16" key="2">
    <citation type="journal article" date="2008" name="Nature">
        <title>The Phaeodactylum genome reveals the evolutionary history of diatom genomes.</title>
        <authorList>
            <person name="Bowler C."/>
            <person name="Allen A.E."/>
            <person name="Badger J.H."/>
            <person name="Grimwood J."/>
            <person name="Jabbari K."/>
            <person name="Kuo A."/>
            <person name="Maheswari U."/>
            <person name="Martens C."/>
            <person name="Maumus F."/>
            <person name="Otillar R.P."/>
            <person name="Rayko E."/>
            <person name="Salamov A."/>
            <person name="Vandepoele K."/>
            <person name="Beszteri B."/>
            <person name="Gruber A."/>
            <person name="Heijde M."/>
            <person name="Katinka M."/>
            <person name="Mock T."/>
            <person name="Valentin K."/>
            <person name="Verret F."/>
            <person name="Berges J.A."/>
            <person name="Brownlee C."/>
            <person name="Cadoret J.P."/>
            <person name="Chiovitti A."/>
            <person name="Choi C.J."/>
            <person name="Coesel S."/>
            <person name="De Martino A."/>
            <person name="Detter J.C."/>
            <person name="Durkin C."/>
            <person name="Falciatore A."/>
            <person name="Fournet J."/>
            <person name="Haruta M."/>
            <person name="Huysman M.J."/>
            <person name="Jenkins B.D."/>
            <person name="Jiroutova K."/>
            <person name="Jorgensen R.E."/>
            <person name="Joubert Y."/>
            <person name="Kaplan A."/>
            <person name="Kroger N."/>
            <person name="Kroth P.G."/>
            <person name="La Roche J."/>
            <person name="Lindquist E."/>
            <person name="Lommer M."/>
            <person name="Martin-Jezequel V."/>
            <person name="Lopez P.J."/>
            <person name="Lucas S."/>
            <person name="Mangogna M."/>
            <person name="McGinnis K."/>
            <person name="Medlin L.K."/>
            <person name="Montsant A."/>
            <person name="Oudot-Le Secq M.P."/>
            <person name="Napoli C."/>
            <person name="Obornik M."/>
            <person name="Parker M.S."/>
            <person name="Petit J.L."/>
            <person name="Porcel B.M."/>
            <person name="Poulsen N."/>
            <person name="Robison M."/>
            <person name="Rychlewski L."/>
            <person name="Rynearson T.A."/>
            <person name="Schmutz J."/>
            <person name="Shapiro H."/>
            <person name="Siaut M."/>
            <person name="Stanley M."/>
            <person name="Sussman M.R."/>
            <person name="Taylor A.R."/>
            <person name="Vardi A."/>
            <person name="von Dassow P."/>
            <person name="Vyverman W."/>
            <person name="Willis A."/>
            <person name="Wyrwicz L.S."/>
            <person name="Rokhsar D.S."/>
            <person name="Weissenbach J."/>
            <person name="Armbrust E.V."/>
            <person name="Green B.R."/>
            <person name="Van de Peer Y."/>
            <person name="Grigoriev I.V."/>
        </authorList>
    </citation>
    <scope>NUCLEOTIDE SEQUENCE [LARGE SCALE GENOMIC DNA]</scope>
    <source>
        <strain evidence="15 16">CCMP1335</strain>
    </source>
</reference>
<dbReference type="PaxDb" id="35128-Thaps20798"/>
<dbReference type="RefSeq" id="XP_002286183.1">
    <property type="nucleotide sequence ID" value="XM_002286147.1"/>
</dbReference>
<feature type="region of interest" description="Disordered" evidence="12">
    <location>
        <begin position="424"/>
        <end position="453"/>
    </location>
</feature>
<dbReference type="InterPro" id="IPR026971">
    <property type="entry name" value="CND1/NCAPD3"/>
</dbReference>
<dbReference type="GO" id="GO:0010032">
    <property type="term" value="P:meiotic chromosome condensation"/>
    <property type="evidence" value="ECO:0000318"/>
    <property type="project" value="GO_Central"/>
</dbReference>
<feature type="compositionally biased region" description="Basic residues" evidence="12">
    <location>
        <begin position="1309"/>
        <end position="1327"/>
    </location>
</feature>
<dbReference type="KEGG" id="tps:THAPSDRAFT_20798"/>
<evidence type="ECO:0000256" key="2">
    <source>
        <dbReference type="ARBA" id="ARBA00004286"/>
    </source>
</evidence>
<gene>
    <name evidence="15" type="ORF">THAPSDRAFT_20798</name>
</gene>
<proteinExistence type="inferred from homology"/>
<dbReference type="STRING" id="35128.B8BQQ4"/>
<feature type="compositionally biased region" description="Basic residues" evidence="12">
    <location>
        <begin position="191"/>
        <end position="200"/>
    </location>
</feature>
<dbReference type="HOGENOM" id="CLU_001867_2_1_1"/>
<feature type="compositionally biased region" description="Acidic residues" evidence="12">
    <location>
        <begin position="1331"/>
        <end position="1355"/>
    </location>
</feature>
<feature type="domain" description="Condensin complex subunit 1 C-terminal" evidence="13">
    <location>
        <begin position="1077"/>
        <end position="1235"/>
    </location>
</feature>
<evidence type="ECO:0000256" key="3">
    <source>
        <dbReference type="ARBA" id="ARBA00009606"/>
    </source>
</evidence>
<evidence type="ECO:0000256" key="12">
    <source>
        <dbReference type="SAM" id="MobiDB-lite"/>
    </source>
</evidence>
<dbReference type="InterPro" id="IPR024324">
    <property type="entry name" value="Condensin_cplx_su1_N"/>
</dbReference>
<keyword evidence="9 10" id="KW-0131">Cell cycle</keyword>
<sequence>MASTPSSSTFPIPSSFQELESPPYNLLPYPHSFSDDDEAARAESFEVLIRIVEGGNRTLVNSSGLALFEEEEEEEEGECDAWNDGVRIQALYTLVRKSDSLAPATRARLVKALCDAVHHLSSALANPGNTAMSSSSSPENNSTNNFVVSQSFRDAYACHIYMLFTLMFFTESQEKLGKSLGVTSSTSSNSRSKKTTKKKNNSTNNSSTPSDSEALQTSRTLCATAMLTASQSMSTFASRLWKRSVPDEAVIHLPCRIAYQMLESAMGVIARKASCGDEALKMIATTVDTYASCLLNTVVAALVDLLHTYDHMAVLVAELCTLVKETPSNILATELLREIGRLDTEGCHTETGGKASGIKNVAPFISELAAVRPKVVLANISLLLPHLDAEPYVLRSAIVNSIGCILVRDDVFAEDNNNNNKKVAASAVQAEKDKDGDSSSSDDNGEQEFKGEKKAVVKANTRASLFHILCDRTCDITSFTRAAAIKVLNDLTEKSSLPLDRIMPVTAIAIDRLQDKTVMVRRYSMQLLTSLLENNPFMGMLNPEPYRDKIIELEAYLKSNVPEEILKARDAALEETKNDEDGTMRELQEIESAALAAAIADAEAKRESEELSEAESQFLAKVRALKFASSALSFIEQFENANASFQTMLLSSNSSDVTEALRFFVRAKNFGLPCAVTGTKRSLALMWSNEVSIQDEVLRAFIEVFVAEPGSEGKELLPENQIAQNFLDLVGEATVSELASIEEALGRLVKKEIIPPEVFSILWQMASQAEGKLRASAMLVISMAASADPKIVDSAYRLQNLYDAGLGDYTEEHRDWKTARSAACALQRVARAKVDPSSAKYIILDLITERLVAVARGDWCQDESEADTNEWFCAAEQAINAIFTISPSPEKVAIEILLGHQAGIFGSPENPCNSANSLRLSRFFFVLGHIALKLLIYTEVLSSSVRRANAAKTVKKQESASGPKSSEDDAESKEDDEEEDAIEAELGIAAQAEAETERKVAEISENEIVGRGVISLFTPMLLRVVANEEGNYSSPTLMLSATLALCKCMCVSKSFCEKHLPLLFSVLAKAPNDDQDLRANIVVALGDLAFRFPNEVEPYTPKIYACLRDKSTRVRRHTLMVLTHLILNDMVKVKGQVCEIALCLQDQESGIRDMARLLFHELSKRTNSPIYNLLPDIVSQLSQLCLKQEIFREIMMFLLSFIKKERQNEMLLEKLIQRFPKCTAINQKADLAYCIAQLKINDKCVKCLNDTFKLYKDALFDEDVLKNFMSVVSKAKKNSKLETKDTIQELEDKLNENAAAGLENVKANKKAQRAKARAAKRVAHKKKVQEWEGESEGEEDKQSEAEMEDEADEENVSGNIQLPADGEGTKRRSGRSSRSKAVVA</sequence>
<feature type="region of interest" description="Disordered" evidence="12">
    <location>
        <begin position="1309"/>
        <end position="1384"/>
    </location>
</feature>
<dbReference type="GO" id="GO:0000779">
    <property type="term" value="C:condensed chromosome, centromeric region"/>
    <property type="evidence" value="ECO:0000318"/>
    <property type="project" value="GO_Central"/>
</dbReference>
<comment type="subcellular location">
    <subcellularLocation>
        <location evidence="2">Chromosome</location>
    </subcellularLocation>
    <subcellularLocation>
        <location evidence="1">Nucleus</location>
    </subcellularLocation>
</comment>
<comment type="similarity">
    <text evidence="3 10">Belongs to the CND1 (condensin subunit 1) family.</text>
</comment>
<evidence type="ECO:0000256" key="6">
    <source>
        <dbReference type="ARBA" id="ARBA00022776"/>
    </source>
</evidence>
<evidence type="ECO:0000256" key="8">
    <source>
        <dbReference type="ARBA" id="ARBA00023242"/>
    </source>
</evidence>
<evidence type="ECO:0000256" key="10">
    <source>
        <dbReference type="PIRNR" id="PIRNR017127"/>
    </source>
</evidence>
<keyword evidence="4" id="KW-0158">Chromosome</keyword>
<dbReference type="InterPro" id="IPR011989">
    <property type="entry name" value="ARM-like"/>
</dbReference>
<evidence type="ECO:0000256" key="11">
    <source>
        <dbReference type="SAM" id="Coils"/>
    </source>
</evidence>
<dbReference type="InterPro" id="IPR007673">
    <property type="entry name" value="Condensin_cplx_su1"/>
</dbReference>
<dbReference type="SUPFAM" id="SSF48371">
    <property type="entry name" value="ARM repeat"/>
    <property type="match status" value="2"/>
</dbReference>
<keyword evidence="11" id="KW-0175">Coiled coil</keyword>
<keyword evidence="7 10" id="KW-0226">DNA condensation</keyword>
<dbReference type="GeneID" id="7451450"/>
<evidence type="ECO:0000259" key="13">
    <source>
        <dbReference type="Pfam" id="PF12717"/>
    </source>
</evidence>
<evidence type="ECO:0000256" key="7">
    <source>
        <dbReference type="ARBA" id="ARBA00023067"/>
    </source>
</evidence>
<feature type="domain" description="Condensin complex subunit 1 N-terminal" evidence="14">
    <location>
        <begin position="118"/>
        <end position="290"/>
    </location>
</feature>
<feature type="compositionally biased region" description="Acidic residues" evidence="12">
    <location>
        <begin position="968"/>
        <end position="981"/>
    </location>
</feature>
<name>B8BQQ4_THAPS</name>
<dbReference type="GO" id="GO:0051301">
    <property type="term" value="P:cell division"/>
    <property type="evidence" value="ECO:0007669"/>
    <property type="project" value="UniProtKB-KW"/>
</dbReference>
<dbReference type="OMA" id="CPLEKLW"/>
<accession>B8BQQ4</accession>
<protein>
    <submittedName>
        <fullName evidence="15">Condensin-like protein</fullName>
    </submittedName>
</protein>
<dbReference type="GO" id="GO:0042393">
    <property type="term" value="F:histone binding"/>
    <property type="evidence" value="ECO:0000318"/>
    <property type="project" value="GO_Central"/>
</dbReference>
<evidence type="ECO:0000256" key="4">
    <source>
        <dbReference type="ARBA" id="ARBA00022454"/>
    </source>
</evidence>
<dbReference type="GO" id="GO:0007076">
    <property type="term" value="P:mitotic chromosome condensation"/>
    <property type="evidence" value="ECO:0000318"/>
    <property type="project" value="GO_Central"/>
</dbReference>
<dbReference type="InParanoid" id="B8BQQ4"/>
<evidence type="ECO:0000256" key="1">
    <source>
        <dbReference type="ARBA" id="ARBA00004123"/>
    </source>
</evidence>
<dbReference type="PANTHER" id="PTHR14222">
    <property type="entry name" value="CONDENSIN"/>
    <property type="match status" value="1"/>
</dbReference>
<feature type="coiled-coil region" evidence="11">
    <location>
        <begin position="573"/>
        <end position="617"/>
    </location>
</feature>
<evidence type="ECO:0000313" key="16">
    <source>
        <dbReference type="Proteomes" id="UP000001449"/>
    </source>
</evidence>
<dbReference type="PANTHER" id="PTHR14222:SF2">
    <property type="entry name" value="CONDENSIN COMPLEX SUBUNIT 1"/>
    <property type="match status" value="1"/>
</dbReference>
<evidence type="ECO:0000256" key="5">
    <source>
        <dbReference type="ARBA" id="ARBA00022618"/>
    </source>
</evidence>
<dbReference type="PIRSF" id="PIRSF017127">
    <property type="entry name" value="Condensin_D2"/>
    <property type="match status" value="1"/>
</dbReference>